<dbReference type="PANTHER" id="PTHR12001:SF85">
    <property type="entry name" value="SHORT CHAIN ISOPRENYL DIPHOSPHATE SYNTHASE"/>
    <property type="match status" value="1"/>
</dbReference>
<organism evidence="7 8">
    <name type="scientific">Thermophagus xiamenensis</name>
    <dbReference type="NCBI Taxonomy" id="385682"/>
    <lineage>
        <taxon>Bacteria</taxon>
        <taxon>Pseudomonadati</taxon>
        <taxon>Bacteroidota</taxon>
        <taxon>Bacteroidia</taxon>
        <taxon>Marinilabiliales</taxon>
        <taxon>Marinilabiliaceae</taxon>
        <taxon>Thermophagus</taxon>
    </lineage>
</organism>
<evidence type="ECO:0000256" key="1">
    <source>
        <dbReference type="ARBA" id="ARBA00001946"/>
    </source>
</evidence>
<evidence type="ECO:0000313" key="8">
    <source>
        <dbReference type="Proteomes" id="UP000181976"/>
    </source>
</evidence>
<dbReference type="PANTHER" id="PTHR12001">
    <property type="entry name" value="GERANYLGERANYL PYROPHOSPHATE SYNTHASE"/>
    <property type="match status" value="1"/>
</dbReference>
<dbReference type="OrthoDB" id="9805316at2"/>
<dbReference type="CDD" id="cd00685">
    <property type="entry name" value="Trans_IPPS_HT"/>
    <property type="match status" value="1"/>
</dbReference>
<evidence type="ECO:0000256" key="3">
    <source>
        <dbReference type="ARBA" id="ARBA00022679"/>
    </source>
</evidence>
<dbReference type="InterPro" id="IPR000092">
    <property type="entry name" value="Polyprenyl_synt"/>
</dbReference>
<keyword evidence="5" id="KW-0460">Magnesium</keyword>
<evidence type="ECO:0000256" key="6">
    <source>
        <dbReference type="RuleBase" id="RU004466"/>
    </source>
</evidence>
<evidence type="ECO:0000256" key="2">
    <source>
        <dbReference type="ARBA" id="ARBA00006706"/>
    </source>
</evidence>
<comment type="similarity">
    <text evidence="2 6">Belongs to the FPP/GGPP synthase family.</text>
</comment>
<dbReference type="eggNOG" id="COG0142">
    <property type="taxonomic scope" value="Bacteria"/>
</dbReference>
<dbReference type="Gene3D" id="1.10.600.10">
    <property type="entry name" value="Farnesyl Diphosphate Synthase"/>
    <property type="match status" value="1"/>
</dbReference>
<sequence length="323" mass="36675">MLKIEEYRQIIDEQIQMLGGMKRPEGLYDPVRYILSLGGKRLRPVLCLASASLFGEYSAALMPALGIEVFHNFTLLHDDIMDQSDVRRNHPTVHKKWDNNTAILSGDAMLIKAYELISKSPVGVLPQVLEVFNKTAIEVCEGQQFDMEFEKTSDVTEEGYLDMIRLKTAVLIGGSMKIGGILGGGSLRDCALLYKFGLDIGMAFQLQDDWLDVFGDQETFGKKIGSDILNNKKTFLLISALNRLEKASKKELLHWINRKEYEAHEKINAVTRLFQEAGVSEVLIQKRDDYFTRSLENLGKINGDHEMKQEIENFVHKLMARSR</sequence>
<keyword evidence="4" id="KW-0479">Metal-binding</keyword>
<reference evidence="7 8" key="1">
    <citation type="submission" date="2016-10" db="EMBL/GenBank/DDBJ databases">
        <authorList>
            <person name="de Groot N.N."/>
        </authorList>
    </citation>
    <scope>NUCLEOTIDE SEQUENCE [LARGE SCALE GENOMIC DNA]</scope>
    <source>
        <strain evidence="7 8">DSM 19012</strain>
    </source>
</reference>
<dbReference type="GO" id="GO:0046872">
    <property type="term" value="F:metal ion binding"/>
    <property type="evidence" value="ECO:0007669"/>
    <property type="project" value="UniProtKB-KW"/>
</dbReference>
<dbReference type="GO" id="GO:0008299">
    <property type="term" value="P:isoprenoid biosynthetic process"/>
    <property type="evidence" value="ECO:0007669"/>
    <property type="project" value="InterPro"/>
</dbReference>
<evidence type="ECO:0000256" key="4">
    <source>
        <dbReference type="ARBA" id="ARBA00022723"/>
    </source>
</evidence>
<evidence type="ECO:0000313" key="7">
    <source>
        <dbReference type="EMBL" id="SFE67203.1"/>
    </source>
</evidence>
<dbReference type="AlphaFoldDB" id="A0A1I2CHC0"/>
<gene>
    <name evidence="7" type="ORF">SAMN05444380_11610</name>
</gene>
<dbReference type="Proteomes" id="UP000181976">
    <property type="component" value="Unassembled WGS sequence"/>
</dbReference>
<protein>
    <submittedName>
        <fullName evidence="7">Geranylgeranyl diphosphate synthase, type II</fullName>
    </submittedName>
</protein>
<dbReference type="InterPro" id="IPR008949">
    <property type="entry name" value="Isoprenoid_synthase_dom_sf"/>
</dbReference>
<evidence type="ECO:0000256" key="5">
    <source>
        <dbReference type="ARBA" id="ARBA00022842"/>
    </source>
</evidence>
<comment type="cofactor">
    <cofactor evidence="1">
        <name>Mg(2+)</name>
        <dbReference type="ChEBI" id="CHEBI:18420"/>
    </cofactor>
</comment>
<dbReference type="GO" id="GO:0004659">
    <property type="term" value="F:prenyltransferase activity"/>
    <property type="evidence" value="ECO:0007669"/>
    <property type="project" value="InterPro"/>
</dbReference>
<dbReference type="SFLD" id="SFLDG01017">
    <property type="entry name" value="Polyprenyl_Transferase_Like"/>
    <property type="match status" value="1"/>
</dbReference>
<dbReference type="InParanoid" id="A0A1I2CHC0"/>
<dbReference type="SFLD" id="SFLDS00005">
    <property type="entry name" value="Isoprenoid_Synthase_Type_I"/>
    <property type="match status" value="1"/>
</dbReference>
<dbReference type="Pfam" id="PF00348">
    <property type="entry name" value="polyprenyl_synt"/>
    <property type="match status" value="1"/>
</dbReference>
<accession>A0A1I2CHC0</accession>
<keyword evidence="3 6" id="KW-0808">Transferase</keyword>
<proteinExistence type="inferred from homology"/>
<dbReference type="STRING" id="385682.SAMN05444380_11610"/>
<dbReference type="SUPFAM" id="SSF48576">
    <property type="entry name" value="Terpenoid synthases"/>
    <property type="match status" value="1"/>
</dbReference>
<dbReference type="EMBL" id="FONA01000016">
    <property type="protein sequence ID" value="SFE67203.1"/>
    <property type="molecule type" value="Genomic_DNA"/>
</dbReference>
<keyword evidence="8" id="KW-1185">Reference proteome</keyword>
<name>A0A1I2CHC0_9BACT</name>
<dbReference type="RefSeq" id="WP_010527630.1">
    <property type="nucleotide sequence ID" value="NZ_AFSL01000056.1"/>
</dbReference>